<name>A0ABR8BDP1_9NOSO</name>
<dbReference type="Proteomes" id="UP000621307">
    <property type="component" value="Unassembled WGS sequence"/>
</dbReference>
<sequence length="305" mass="35431">MMQSNTLRLLETILDDAIKSKKRDEPARNVLLNAMKLPDDPKNILDFYLILKKAEEEARKLNNIPKIDRYIQVIDGLHQLFVVNHLWSTGWHTFADYIESRNVLNTLDALANYCHAQKRTVFLDIDFLEKLNFEVESIRKKIINSDLSQQLKRYLIEKIEDILQALRRYYIDGNEGLEKTAKSLMTDLLVIENTLKDDDKKNGTYKGFKAFIISLVMFLQPTSVYDIIGAVPDITEFWIPKIEELTNGTEKIEKLIDDESSVQAIFEKASEIFSRDSIRKLSGKEQKALPPSKENLEENRFNNEE</sequence>
<proteinExistence type="predicted"/>
<evidence type="ECO:0000313" key="2">
    <source>
        <dbReference type="EMBL" id="MBD2251654.1"/>
    </source>
</evidence>
<dbReference type="RefSeq" id="WP_190567319.1">
    <property type="nucleotide sequence ID" value="NZ_JACJQL010000011.1"/>
</dbReference>
<dbReference type="EMBL" id="JACJQL010000011">
    <property type="protein sequence ID" value="MBD2251654.1"/>
    <property type="molecule type" value="Genomic_DNA"/>
</dbReference>
<feature type="region of interest" description="Disordered" evidence="1">
    <location>
        <begin position="283"/>
        <end position="305"/>
    </location>
</feature>
<organism evidence="2 3">
    <name type="scientific">Nostoc parmelioides FACHB-3921</name>
    <dbReference type="NCBI Taxonomy" id="2692909"/>
    <lineage>
        <taxon>Bacteria</taxon>
        <taxon>Bacillati</taxon>
        <taxon>Cyanobacteriota</taxon>
        <taxon>Cyanophyceae</taxon>
        <taxon>Nostocales</taxon>
        <taxon>Nostocaceae</taxon>
        <taxon>Nostoc</taxon>
    </lineage>
</organism>
<reference evidence="2 3" key="1">
    <citation type="journal article" date="2020" name="ISME J.">
        <title>Comparative genomics reveals insights into cyanobacterial evolution and habitat adaptation.</title>
        <authorList>
            <person name="Chen M.Y."/>
            <person name="Teng W.K."/>
            <person name="Zhao L."/>
            <person name="Hu C.X."/>
            <person name="Zhou Y.K."/>
            <person name="Han B.P."/>
            <person name="Song L.R."/>
            <person name="Shu W.S."/>
        </authorList>
    </citation>
    <scope>NUCLEOTIDE SEQUENCE [LARGE SCALE GENOMIC DNA]</scope>
    <source>
        <strain evidence="2 3">FACHB-3921</strain>
    </source>
</reference>
<accession>A0ABR8BDP1</accession>
<keyword evidence="3" id="KW-1185">Reference proteome</keyword>
<protein>
    <submittedName>
        <fullName evidence="2">Uncharacterized protein</fullName>
    </submittedName>
</protein>
<evidence type="ECO:0000256" key="1">
    <source>
        <dbReference type="SAM" id="MobiDB-lite"/>
    </source>
</evidence>
<comment type="caution">
    <text evidence="2">The sequence shown here is derived from an EMBL/GenBank/DDBJ whole genome shotgun (WGS) entry which is preliminary data.</text>
</comment>
<gene>
    <name evidence="2" type="ORF">H6G14_10080</name>
</gene>
<feature type="compositionally biased region" description="Basic and acidic residues" evidence="1">
    <location>
        <begin position="294"/>
        <end position="305"/>
    </location>
</feature>
<evidence type="ECO:0000313" key="3">
    <source>
        <dbReference type="Proteomes" id="UP000621307"/>
    </source>
</evidence>